<gene>
    <name evidence="2" type="ORF">R3P93_22615</name>
</gene>
<dbReference type="RefSeq" id="WP_068051213.1">
    <property type="nucleotide sequence ID" value="NZ_JAWLKF010000018.1"/>
</dbReference>
<comment type="caution">
    <text evidence="2">The sequence shown here is derived from an EMBL/GenBank/DDBJ whole genome shotgun (WGS) entry which is preliminary data.</text>
</comment>
<protein>
    <recommendedName>
        <fullName evidence="4">DUF1918 domain-containing protein</fullName>
    </recommendedName>
</protein>
<evidence type="ECO:0008006" key="4">
    <source>
        <dbReference type="Google" id="ProtNLM"/>
    </source>
</evidence>
<dbReference type="EMBL" id="JAWLKF010000018">
    <property type="protein sequence ID" value="MDV6305367.1"/>
    <property type="molecule type" value="Genomic_DNA"/>
</dbReference>
<feature type="region of interest" description="Disordered" evidence="1">
    <location>
        <begin position="76"/>
        <end position="96"/>
    </location>
</feature>
<keyword evidence="3" id="KW-1185">Reference proteome</keyword>
<feature type="compositionally biased region" description="Polar residues" evidence="1">
    <location>
        <begin position="81"/>
        <end position="96"/>
    </location>
</feature>
<evidence type="ECO:0000313" key="2">
    <source>
        <dbReference type="EMBL" id="MDV6305367.1"/>
    </source>
</evidence>
<accession>A0ABU4D6L2</accession>
<evidence type="ECO:0000313" key="3">
    <source>
        <dbReference type="Proteomes" id="UP001186104"/>
    </source>
</evidence>
<sequence>MTEPVEITTTPPTIGDTLQVRRLEGGTATGTVVEDFADYLLTVPAAGRDWAMPHRWAIASEDGTLIFADDADIIEHHKSEPSTTAPTTPNDISDKT</sequence>
<proteinExistence type="predicted"/>
<name>A0ABU4D6L2_9NOCA</name>
<reference evidence="2 3" key="1">
    <citation type="submission" date="2023-10" db="EMBL/GenBank/DDBJ databases">
        <title>Development of a sustainable strategy for remediation of hydrocarbon-contaminated territories based on the waste exchange concept.</title>
        <authorList>
            <person name="Krivoruchko A."/>
        </authorList>
    </citation>
    <scope>NUCLEOTIDE SEQUENCE [LARGE SCALE GENOMIC DNA]</scope>
    <source>
        <strain evidence="2 3">IEGM 1327</strain>
    </source>
</reference>
<evidence type="ECO:0000256" key="1">
    <source>
        <dbReference type="SAM" id="MobiDB-lite"/>
    </source>
</evidence>
<dbReference type="Proteomes" id="UP001186104">
    <property type="component" value="Unassembled WGS sequence"/>
</dbReference>
<organism evidence="2 3">
    <name type="scientific">Rhodococcus cerastii</name>
    <dbReference type="NCBI Taxonomy" id="908616"/>
    <lineage>
        <taxon>Bacteria</taxon>
        <taxon>Bacillati</taxon>
        <taxon>Actinomycetota</taxon>
        <taxon>Actinomycetes</taxon>
        <taxon>Mycobacteriales</taxon>
        <taxon>Nocardiaceae</taxon>
        <taxon>Rhodococcus</taxon>
    </lineage>
</organism>